<reference evidence="5" key="2">
    <citation type="submission" date="2025-09" db="UniProtKB">
        <authorList>
            <consortium name="Ensembl"/>
        </authorList>
    </citation>
    <scope>IDENTIFICATION</scope>
</reference>
<dbReference type="Ensembl" id="ENSSTUT00000028577.1">
    <property type="protein sequence ID" value="ENSSTUP00000027292.1"/>
    <property type="gene ID" value="ENSSTUG00000011849.1"/>
</dbReference>
<name>A0A673XYH5_SALTR</name>
<evidence type="ECO:0000313" key="6">
    <source>
        <dbReference type="Proteomes" id="UP000472277"/>
    </source>
</evidence>
<feature type="domain" description="CUB" evidence="4">
    <location>
        <begin position="1"/>
        <end position="99"/>
    </location>
</feature>
<proteinExistence type="predicted"/>
<keyword evidence="1" id="KW-0677">Repeat</keyword>
<organism evidence="5 6">
    <name type="scientific">Salmo trutta</name>
    <name type="common">Brown trout</name>
    <dbReference type="NCBI Taxonomy" id="8032"/>
    <lineage>
        <taxon>Eukaryota</taxon>
        <taxon>Metazoa</taxon>
        <taxon>Chordata</taxon>
        <taxon>Craniata</taxon>
        <taxon>Vertebrata</taxon>
        <taxon>Euteleostomi</taxon>
        <taxon>Actinopterygii</taxon>
        <taxon>Neopterygii</taxon>
        <taxon>Teleostei</taxon>
        <taxon>Protacanthopterygii</taxon>
        <taxon>Salmoniformes</taxon>
        <taxon>Salmonidae</taxon>
        <taxon>Salmoninae</taxon>
        <taxon>Salmo</taxon>
    </lineage>
</organism>
<dbReference type="PANTHER" id="PTHR24251">
    <property type="entry name" value="OVOCHYMASE-RELATED"/>
    <property type="match status" value="1"/>
</dbReference>
<dbReference type="InParanoid" id="A0A673XYH5"/>
<dbReference type="PROSITE" id="PS01180">
    <property type="entry name" value="CUB"/>
    <property type="match status" value="1"/>
</dbReference>
<protein>
    <recommendedName>
        <fullName evidence="4">CUB domain-containing protein</fullName>
    </recommendedName>
</protein>
<dbReference type="CDD" id="cd00041">
    <property type="entry name" value="CUB"/>
    <property type="match status" value="1"/>
</dbReference>
<evidence type="ECO:0000256" key="2">
    <source>
        <dbReference type="ARBA" id="ARBA00023157"/>
    </source>
</evidence>
<dbReference type="SMART" id="SM00042">
    <property type="entry name" value="CUB"/>
    <property type="match status" value="1"/>
</dbReference>
<dbReference type="InterPro" id="IPR035914">
    <property type="entry name" value="Sperma_CUB_dom_sf"/>
</dbReference>
<comment type="caution">
    <text evidence="3">Lacks conserved residue(s) required for the propagation of feature annotation.</text>
</comment>
<dbReference type="AlphaFoldDB" id="A0A673XYH5"/>
<evidence type="ECO:0000256" key="3">
    <source>
        <dbReference type="PROSITE-ProRule" id="PRU00059"/>
    </source>
</evidence>
<evidence type="ECO:0000259" key="4">
    <source>
        <dbReference type="PROSITE" id="PS01180"/>
    </source>
</evidence>
<sequence length="118" mass="13059">QVQIQLQRPGGVLKPPKDGHHHGIPFIFPVFDHSLEGDFNCWYDVISVYDGPSINYRLLGKLCGGQSSTFYSTGNSTTVQFKSDSSSTYKGFQAEYHAVAAGPLPPPLCKEEQEKHCQ</sequence>
<keyword evidence="6" id="KW-1185">Reference proteome</keyword>
<dbReference type="Pfam" id="PF00431">
    <property type="entry name" value="CUB"/>
    <property type="match status" value="1"/>
</dbReference>
<accession>A0A673XYH5</accession>
<dbReference type="Gene3D" id="2.60.120.290">
    <property type="entry name" value="Spermadhesin, CUB domain"/>
    <property type="match status" value="1"/>
</dbReference>
<dbReference type="InterPro" id="IPR000859">
    <property type="entry name" value="CUB_dom"/>
</dbReference>
<reference evidence="5" key="1">
    <citation type="submission" date="2025-08" db="UniProtKB">
        <authorList>
            <consortium name="Ensembl"/>
        </authorList>
    </citation>
    <scope>IDENTIFICATION</scope>
</reference>
<dbReference type="Proteomes" id="UP000472277">
    <property type="component" value="Chromosome 5"/>
</dbReference>
<evidence type="ECO:0000313" key="5">
    <source>
        <dbReference type="Ensembl" id="ENSSTUP00000027292.1"/>
    </source>
</evidence>
<keyword evidence="2" id="KW-1015">Disulfide bond</keyword>
<dbReference type="SUPFAM" id="SSF49854">
    <property type="entry name" value="Spermadhesin, CUB domain"/>
    <property type="match status" value="1"/>
</dbReference>
<evidence type="ECO:0000256" key="1">
    <source>
        <dbReference type="ARBA" id="ARBA00022737"/>
    </source>
</evidence>
<dbReference type="PANTHER" id="PTHR24251:SF37">
    <property type="entry name" value="CUB DOMAIN-CONTAINING PROTEIN"/>
    <property type="match status" value="1"/>
</dbReference>